<protein>
    <submittedName>
        <fullName evidence="3">Strictosidine synthase conserved region</fullName>
    </submittedName>
</protein>
<keyword evidence="4" id="KW-1185">Reference proteome</keyword>
<organism evidence="3 4">
    <name type="scientific">Arabidopsis thaliana x Arabidopsis arenosa</name>
    <dbReference type="NCBI Taxonomy" id="1240361"/>
    <lineage>
        <taxon>Eukaryota</taxon>
        <taxon>Viridiplantae</taxon>
        <taxon>Streptophyta</taxon>
        <taxon>Embryophyta</taxon>
        <taxon>Tracheophyta</taxon>
        <taxon>Spermatophyta</taxon>
        <taxon>Magnoliopsida</taxon>
        <taxon>eudicotyledons</taxon>
        <taxon>Gunneridae</taxon>
        <taxon>Pentapetalae</taxon>
        <taxon>rosids</taxon>
        <taxon>malvids</taxon>
        <taxon>Brassicales</taxon>
        <taxon>Brassicaceae</taxon>
        <taxon>Camelineae</taxon>
        <taxon>Arabidopsis</taxon>
    </lineage>
</organism>
<reference evidence="3 4" key="1">
    <citation type="submission" date="2020-12" db="EMBL/GenBank/DDBJ databases">
        <title>Concerted genomic and epigenomic changes stabilize Arabidopsis allopolyploids.</title>
        <authorList>
            <person name="Chen Z."/>
        </authorList>
    </citation>
    <scope>NUCLEOTIDE SEQUENCE [LARGE SCALE GENOMIC DNA]</scope>
    <source>
        <strain evidence="3">Allo738</strain>
        <tissue evidence="3">Leaf</tissue>
    </source>
</reference>
<comment type="caution">
    <text evidence="3">The sequence shown here is derived from an EMBL/GenBank/DDBJ whole genome shotgun (WGS) entry which is preliminary data.</text>
</comment>
<dbReference type="AlphaFoldDB" id="A0A8T2AAA1"/>
<evidence type="ECO:0000313" key="3">
    <source>
        <dbReference type="EMBL" id="KAG7570028.1"/>
    </source>
</evidence>
<dbReference type="EMBL" id="JAEFBK010000009">
    <property type="protein sequence ID" value="KAG7570028.1"/>
    <property type="molecule type" value="Genomic_DNA"/>
</dbReference>
<proteinExistence type="predicted"/>
<dbReference type="Pfam" id="PF03088">
    <property type="entry name" value="Str_synth"/>
    <property type="match status" value="1"/>
</dbReference>
<dbReference type="Proteomes" id="UP000694240">
    <property type="component" value="Chromosome 9"/>
</dbReference>
<sequence>MGLIKVGPTGGVPNQVLPRELYDALGFTNLDIDPRTGVIYFTDSSSVYQRRNRGDDEWSKPGRLMTTIDHTSKQPSVRKRRRLEQKR</sequence>
<evidence type="ECO:0000313" key="4">
    <source>
        <dbReference type="Proteomes" id="UP000694240"/>
    </source>
</evidence>
<feature type="compositionally biased region" description="Basic residues" evidence="1">
    <location>
        <begin position="76"/>
        <end position="87"/>
    </location>
</feature>
<feature type="region of interest" description="Disordered" evidence="1">
    <location>
        <begin position="50"/>
        <end position="87"/>
    </location>
</feature>
<dbReference type="InterPro" id="IPR018119">
    <property type="entry name" value="Strictosidine_synth_cons-reg"/>
</dbReference>
<gene>
    <name evidence="3" type="ORF">ISN45_Aa04g026720</name>
</gene>
<name>A0A8T2AAA1_9BRAS</name>
<feature type="domain" description="Strictosidine synthase conserved region" evidence="2">
    <location>
        <begin position="29"/>
        <end position="65"/>
    </location>
</feature>
<evidence type="ECO:0000259" key="2">
    <source>
        <dbReference type="Pfam" id="PF03088"/>
    </source>
</evidence>
<evidence type="ECO:0000256" key="1">
    <source>
        <dbReference type="SAM" id="MobiDB-lite"/>
    </source>
</evidence>
<accession>A0A8T2AAA1</accession>